<dbReference type="InterPro" id="IPR008920">
    <property type="entry name" value="TF_FadR/GntR_C"/>
</dbReference>
<dbReference type="InterPro" id="IPR011711">
    <property type="entry name" value="GntR_C"/>
</dbReference>
<reference evidence="6 7" key="1">
    <citation type="submission" date="2015-07" db="EMBL/GenBank/DDBJ databases">
        <title>Genome sequencing of Kibdelosporangium phytohabitans.</title>
        <authorList>
            <person name="Qin S."/>
            <person name="Xing K."/>
        </authorList>
    </citation>
    <scope>NUCLEOTIDE SEQUENCE [LARGE SCALE GENOMIC DNA]</scope>
    <source>
        <strain evidence="6 7">KLBMP1111</strain>
    </source>
</reference>
<proteinExistence type="predicted"/>
<evidence type="ECO:0000259" key="5">
    <source>
        <dbReference type="PROSITE" id="PS50949"/>
    </source>
</evidence>
<evidence type="ECO:0000256" key="1">
    <source>
        <dbReference type="ARBA" id="ARBA00023015"/>
    </source>
</evidence>
<dbReference type="PRINTS" id="PR00035">
    <property type="entry name" value="HTHGNTR"/>
</dbReference>
<sequence>MNEPVIQLPESLGSGKRGGRGALSGAATQRVERPAPLREAVHTALIELIINGTLQPGQHLVELELAQYLGVSRQPVREALQRLQTEGWVDLRPAQGAFVHTPTEEEADQLLSVRSVLETHSARLAAGRATDEEIARLWELQREGEALVEADDPEGVTAANAKLHAYITQISGNAVLAEHIALVERRVRWYYRPIARPRGHDAWNEHAELIKAIAAHDADLASMIMNRHTERTRQAYHDQRVAEAEQQKQK</sequence>
<dbReference type="STRING" id="860235.AOZ06_33740"/>
<dbReference type="Pfam" id="PF00392">
    <property type="entry name" value="GntR"/>
    <property type="match status" value="1"/>
</dbReference>
<keyword evidence="7" id="KW-1185">Reference proteome</keyword>
<protein>
    <submittedName>
        <fullName evidence="6">GntR family transcriptional regulator</fullName>
    </submittedName>
</protein>
<dbReference type="CDD" id="cd07377">
    <property type="entry name" value="WHTH_GntR"/>
    <property type="match status" value="1"/>
</dbReference>
<dbReference type="SMART" id="SM00345">
    <property type="entry name" value="HTH_GNTR"/>
    <property type="match status" value="1"/>
</dbReference>
<dbReference type="GO" id="GO:0003700">
    <property type="term" value="F:DNA-binding transcription factor activity"/>
    <property type="evidence" value="ECO:0007669"/>
    <property type="project" value="InterPro"/>
</dbReference>
<dbReference type="InterPro" id="IPR036390">
    <property type="entry name" value="WH_DNA-bd_sf"/>
</dbReference>
<organism evidence="6 7">
    <name type="scientific">Kibdelosporangium phytohabitans</name>
    <dbReference type="NCBI Taxonomy" id="860235"/>
    <lineage>
        <taxon>Bacteria</taxon>
        <taxon>Bacillati</taxon>
        <taxon>Actinomycetota</taxon>
        <taxon>Actinomycetes</taxon>
        <taxon>Pseudonocardiales</taxon>
        <taxon>Pseudonocardiaceae</taxon>
        <taxon>Kibdelosporangium</taxon>
    </lineage>
</organism>
<dbReference type="SUPFAM" id="SSF46785">
    <property type="entry name" value="Winged helix' DNA-binding domain"/>
    <property type="match status" value="1"/>
</dbReference>
<dbReference type="EMBL" id="CP012752">
    <property type="protein sequence ID" value="ALG11187.1"/>
    <property type="molecule type" value="Genomic_DNA"/>
</dbReference>
<keyword evidence="2" id="KW-0238">DNA-binding</keyword>
<keyword evidence="1" id="KW-0805">Transcription regulation</keyword>
<dbReference type="PROSITE" id="PS50949">
    <property type="entry name" value="HTH_GNTR"/>
    <property type="match status" value="1"/>
</dbReference>
<evidence type="ECO:0000313" key="6">
    <source>
        <dbReference type="EMBL" id="ALG11187.1"/>
    </source>
</evidence>
<evidence type="ECO:0000313" key="7">
    <source>
        <dbReference type="Proteomes" id="UP000063699"/>
    </source>
</evidence>
<dbReference type="GO" id="GO:0003677">
    <property type="term" value="F:DNA binding"/>
    <property type="evidence" value="ECO:0007669"/>
    <property type="project" value="UniProtKB-KW"/>
</dbReference>
<dbReference type="SMART" id="SM00895">
    <property type="entry name" value="FCD"/>
    <property type="match status" value="1"/>
</dbReference>
<keyword evidence="3" id="KW-0804">Transcription</keyword>
<dbReference type="PANTHER" id="PTHR43537:SF45">
    <property type="entry name" value="GNTR FAMILY REGULATORY PROTEIN"/>
    <property type="match status" value="1"/>
</dbReference>
<gene>
    <name evidence="6" type="ORF">AOZ06_33740</name>
</gene>
<evidence type="ECO:0000256" key="2">
    <source>
        <dbReference type="ARBA" id="ARBA00023125"/>
    </source>
</evidence>
<dbReference type="Gene3D" id="1.20.120.530">
    <property type="entry name" value="GntR ligand-binding domain-like"/>
    <property type="match status" value="1"/>
</dbReference>
<dbReference type="KEGG" id="kphy:AOZ06_33740"/>
<evidence type="ECO:0000256" key="4">
    <source>
        <dbReference type="SAM" id="MobiDB-lite"/>
    </source>
</evidence>
<dbReference type="InterPro" id="IPR036388">
    <property type="entry name" value="WH-like_DNA-bd_sf"/>
</dbReference>
<dbReference type="SUPFAM" id="SSF48008">
    <property type="entry name" value="GntR ligand-binding domain-like"/>
    <property type="match status" value="1"/>
</dbReference>
<accession>A0A0N9I0T4</accession>
<dbReference type="AlphaFoldDB" id="A0A0N9I0T4"/>
<name>A0A0N9I0T4_9PSEU</name>
<dbReference type="InterPro" id="IPR000524">
    <property type="entry name" value="Tscrpt_reg_HTH_GntR"/>
</dbReference>
<dbReference type="Gene3D" id="1.10.10.10">
    <property type="entry name" value="Winged helix-like DNA-binding domain superfamily/Winged helix DNA-binding domain"/>
    <property type="match status" value="1"/>
</dbReference>
<feature type="domain" description="HTH gntR-type" evidence="5">
    <location>
        <begin position="35"/>
        <end position="102"/>
    </location>
</feature>
<evidence type="ECO:0000256" key="3">
    <source>
        <dbReference type="ARBA" id="ARBA00023163"/>
    </source>
</evidence>
<feature type="region of interest" description="Disordered" evidence="4">
    <location>
        <begin position="1"/>
        <end position="30"/>
    </location>
</feature>
<dbReference type="RefSeq" id="WP_054293088.1">
    <property type="nucleotide sequence ID" value="NZ_CP012752.1"/>
</dbReference>
<dbReference type="PANTHER" id="PTHR43537">
    <property type="entry name" value="TRANSCRIPTIONAL REGULATOR, GNTR FAMILY"/>
    <property type="match status" value="1"/>
</dbReference>
<dbReference type="Proteomes" id="UP000063699">
    <property type="component" value="Chromosome"/>
</dbReference>
<dbReference type="Pfam" id="PF07729">
    <property type="entry name" value="FCD"/>
    <property type="match status" value="1"/>
</dbReference>